<dbReference type="STRING" id="180197.SAMN02982919_00230"/>
<organism evidence="2 3">
    <name type="scientific">Giesbergeria anulus</name>
    <dbReference type="NCBI Taxonomy" id="180197"/>
    <lineage>
        <taxon>Bacteria</taxon>
        <taxon>Pseudomonadati</taxon>
        <taxon>Pseudomonadota</taxon>
        <taxon>Betaproteobacteria</taxon>
        <taxon>Burkholderiales</taxon>
        <taxon>Comamonadaceae</taxon>
        <taxon>Giesbergeria</taxon>
    </lineage>
</organism>
<name>A0A1H9E8X2_9BURK</name>
<protein>
    <submittedName>
        <fullName evidence="2">Uncharacterized protein</fullName>
    </submittedName>
</protein>
<accession>A0A1H9E8X2</accession>
<reference evidence="2 3" key="1">
    <citation type="submission" date="2016-10" db="EMBL/GenBank/DDBJ databases">
        <authorList>
            <person name="de Groot N.N."/>
        </authorList>
    </citation>
    <scope>NUCLEOTIDE SEQUENCE [LARGE SCALE GENOMIC DNA]</scope>
    <source>
        <strain evidence="2 3">ATCC 35958</strain>
    </source>
</reference>
<feature type="region of interest" description="Disordered" evidence="1">
    <location>
        <begin position="1"/>
        <end position="30"/>
    </location>
</feature>
<keyword evidence="3" id="KW-1185">Reference proteome</keyword>
<evidence type="ECO:0000313" key="2">
    <source>
        <dbReference type="EMBL" id="SEQ22067.1"/>
    </source>
</evidence>
<evidence type="ECO:0000256" key="1">
    <source>
        <dbReference type="SAM" id="MobiDB-lite"/>
    </source>
</evidence>
<sequence>MGHQLNTCPSGKAPLTHKLAQKRARKASAAHNRPMAAYQCQECGAWHIGNRFSGKRHPGPLPILNTTHQFSGVRP</sequence>
<dbReference type="EMBL" id="FOGD01000001">
    <property type="protein sequence ID" value="SEQ22067.1"/>
    <property type="molecule type" value="Genomic_DNA"/>
</dbReference>
<proteinExistence type="predicted"/>
<dbReference type="Proteomes" id="UP000199766">
    <property type="component" value="Unassembled WGS sequence"/>
</dbReference>
<feature type="compositionally biased region" description="Basic residues" evidence="1">
    <location>
        <begin position="19"/>
        <end position="28"/>
    </location>
</feature>
<dbReference type="AlphaFoldDB" id="A0A1H9E8X2"/>
<feature type="compositionally biased region" description="Polar residues" evidence="1">
    <location>
        <begin position="64"/>
        <end position="75"/>
    </location>
</feature>
<gene>
    <name evidence="2" type="ORF">SAMN02982919_00230</name>
</gene>
<evidence type="ECO:0000313" key="3">
    <source>
        <dbReference type="Proteomes" id="UP000199766"/>
    </source>
</evidence>
<dbReference type="RefSeq" id="WP_177172790.1">
    <property type="nucleotide sequence ID" value="NZ_FOGD01000001.1"/>
</dbReference>
<feature type="region of interest" description="Disordered" evidence="1">
    <location>
        <begin position="56"/>
        <end position="75"/>
    </location>
</feature>